<proteinExistence type="predicted"/>
<evidence type="ECO:0000313" key="1">
    <source>
        <dbReference type="EMBL" id="GAH29738.1"/>
    </source>
</evidence>
<name>X1G9M7_9ZZZZ</name>
<comment type="caution">
    <text evidence="1">The sequence shown here is derived from an EMBL/GenBank/DDBJ whole genome shotgun (WGS) entry which is preliminary data.</text>
</comment>
<dbReference type="AlphaFoldDB" id="X1G9M7"/>
<accession>X1G9M7</accession>
<protein>
    <submittedName>
        <fullName evidence="1">Uncharacterized protein</fullName>
    </submittedName>
</protein>
<sequence length="52" mass="5770">MTGGTWVFTSTWNVAEEWYNVTITGYPDVGIGVPADIDFRMTYATVAPFYAS</sequence>
<feature type="non-terminal residue" evidence="1">
    <location>
        <position position="52"/>
    </location>
</feature>
<gene>
    <name evidence="1" type="ORF">S01H4_65876</name>
</gene>
<organism evidence="1">
    <name type="scientific">marine sediment metagenome</name>
    <dbReference type="NCBI Taxonomy" id="412755"/>
    <lineage>
        <taxon>unclassified sequences</taxon>
        <taxon>metagenomes</taxon>
        <taxon>ecological metagenomes</taxon>
    </lineage>
</organism>
<dbReference type="EMBL" id="BART01040507">
    <property type="protein sequence ID" value="GAH29738.1"/>
    <property type="molecule type" value="Genomic_DNA"/>
</dbReference>
<reference evidence="1" key="1">
    <citation type="journal article" date="2014" name="Front. Microbiol.">
        <title>High frequency of phylogenetically diverse reductive dehalogenase-homologous genes in deep subseafloor sedimentary metagenomes.</title>
        <authorList>
            <person name="Kawai M."/>
            <person name="Futagami T."/>
            <person name="Toyoda A."/>
            <person name="Takaki Y."/>
            <person name="Nishi S."/>
            <person name="Hori S."/>
            <person name="Arai W."/>
            <person name="Tsubouchi T."/>
            <person name="Morono Y."/>
            <person name="Uchiyama I."/>
            <person name="Ito T."/>
            <person name="Fujiyama A."/>
            <person name="Inagaki F."/>
            <person name="Takami H."/>
        </authorList>
    </citation>
    <scope>NUCLEOTIDE SEQUENCE</scope>
    <source>
        <strain evidence="1">Expedition CK06-06</strain>
    </source>
</reference>